<sequence length="92" mass="10769">MVRFAKAHRQYWEDRANDLPELDLHGIPIHDAWETFKRFVDTTSRTHHRKARIITGQGKMCEEFADWAANQPKLKSCILERSGGSFIIKFVL</sequence>
<proteinExistence type="predicted"/>
<protein>
    <recommendedName>
        <fullName evidence="1">Smr domain-containing protein</fullName>
    </recommendedName>
</protein>
<dbReference type="EMBL" id="UINC01131254">
    <property type="protein sequence ID" value="SVD12843.1"/>
    <property type="molecule type" value="Genomic_DNA"/>
</dbReference>
<dbReference type="InterPro" id="IPR002625">
    <property type="entry name" value="Smr_dom"/>
</dbReference>
<reference evidence="2" key="1">
    <citation type="submission" date="2018-05" db="EMBL/GenBank/DDBJ databases">
        <authorList>
            <person name="Lanie J.A."/>
            <person name="Ng W.-L."/>
            <person name="Kazmierczak K.M."/>
            <person name="Andrzejewski T.M."/>
            <person name="Davidsen T.M."/>
            <person name="Wayne K.J."/>
            <person name="Tettelin H."/>
            <person name="Glass J.I."/>
            <person name="Rusch D."/>
            <person name="Podicherti R."/>
            <person name="Tsui H.-C.T."/>
            <person name="Winkler M.E."/>
        </authorList>
    </citation>
    <scope>NUCLEOTIDE SEQUENCE</scope>
</reference>
<dbReference type="InterPro" id="IPR036063">
    <property type="entry name" value="Smr_dom_sf"/>
</dbReference>
<evidence type="ECO:0000259" key="1">
    <source>
        <dbReference type="Pfam" id="PF01713"/>
    </source>
</evidence>
<name>A0A382SSS1_9ZZZZ</name>
<dbReference type="Gene3D" id="3.30.1370.110">
    <property type="match status" value="1"/>
</dbReference>
<accession>A0A382SSS1</accession>
<gene>
    <name evidence="2" type="ORF">METZ01_LOCUS365697</name>
</gene>
<evidence type="ECO:0000313" key="2">
    <source>
        <dbReference type="EMBL" id="SVD12843.1"/>
    </source>
</evidence>
<organism evidence="2">
    <name type="scientific">marine metagenome</name>
    <dbReference type="NCBI Taxonomy" id="408172"/>
    <lineage>
        <taxon>unclassified sequences</taxon>
        <taxon>metagenomes</taxon>
        <taxon>ecological metagenomes</taxon>
    </lineage>
</organism>
<dbReference type="Pfam" id="PF01713">
    <property type="entry name" value="Smr"/>
    <property type="match status" value="1"/>
</dbReference>
<feature type="domain" description="Smr" evidence="1">
    <location>
        <begin position="22"/>
        <end position="76"/>
    </location>
</feature>
<dbReference type="AlphaFoldDB" id="A0A382SSS1"/>
<dbReference type="SUPFAM" id="SSF160443">
    <property type="entry name" value="SMR domain-like"/>
    <property type="match status" value="1"/>
</dbReference>